<keyword evidence="1" id="KW-0694">RNA-binding</keyword>
<feature type="domain" description="RRM" evidence="2">
    <location>
        <begin position="1"/>
        <end position="59"/>
    </location>
</feature>
<dbReference type="InterPro" id="IPR035979">
    <property type="entry name" value="RBD_domain_sf"/>
</dbReference>
<dbReference type="Pfam" id="PF00076">
    <property type="entry name" value="RRM_1"/>
    <property type="match status" value="1"/>
</dbReference>
<gene>
    <name evidence="3" type="ORF">PTTT1_LOCUS32409</name>
</gene>
<dbReference type="SMART" id="SM00360">
    <property type="entry name" value="RRM"/>
    <property type="match status" value="1"/>
</dbReference>
<evidence type="ECO:0000256" key="1">
    <source>
        <dbReference type="PROSITE-ProRule" id="PRU00176"/>
    </source>
</evidence>
<feature type="non-terminal residue" evidence="3">
    <location>
        <position position="1"/>
    </location>
</feature>
<dbReference type="EMBL" id="OU594963">
    <property type="protein sequence ID" value="CAG9286462.1"/>
    <property type="molecule type" value="Genomic_DNA"/>
</dbReference>
<evidence type="ECO:0000313" key="3">
    <source>
        <dbReference type="EMBL" id="CAG9286462.1"/>
    </source>
</evidence>
<proteinExistence type="predicted"/>
<dbReference type="InterPro" id="IPR000504">
    <property type="entry name" value="RRM_dom"/>
</dbReference>
<sequence length="59" mass="6630">SLFLRNLPFDATRHDLFQVFRTFGFVSGIYIVKDKETGMPKGTAFVTFRENAGAQSALD</sequence>
<dbReference type="Proteomes" id="UP000836788">
    <property type="component" value="Chromosome 22"/>
</dbReference>
<name>A0A8J9X571_PHATR</name>
<organism evidence="3">
    <name type="scientific">Phaeodactylum tricornutum</name>
    <name type="common">Diatom</name>
    <dbReference type="NCBI Taxonomy" id="2850"/>
    <lineage>
        <taxon>Eukaryota</taxon>
        <taxon>Sar</taxon>
        <taxon>Stramenopiles</taxon>
        <taxon>Ochrophyta</taxon>
        <taxon>Bacillariophyta</taxon>
        <taxon>Bacillariophyceae</taxon>
        <taxon>Bacillariophycidae</taxon>
        <taxon>Naviculales</taxon>
        <taxon>Phaeodactylaceae</taxon>
        <taxon>Phaeodactylum</taxon>
    </lineage>
</organism>
<feature type="non-terminal residue" evidence="3">
    <location>
        <position position="59"/>
    </location>
</feature>
<reference evidence="3" key="1">
    <citation type="submission" date="2022-02" db="EMBL/GenBank/DDBJ databases">
        <authorList>
            <person name="Giguere J D."/>
        </authorList>
    </citation>
    <scope>NUCLEOTIDE SEQUENCE</scope>
    <source>
        <strain evidence="3">CCAP 1055/1</strain>
    </source>
</reference>
<dbReference type="PROSITE" id="PS50102">
    <property type="entry name" value="RRM"/>
    <property type="match status" value="1"/>
</dbReference>
<dbReference type="GO" id="GO:0003723">
    <property type="term" value="F:RNA binding"/>
    <property type="evidence" value="ECO:0007669"/>
    <property type="project" value="UniProtKB-UniRule"/>
</dbReference>
<dbReference type="InterPro" id="IPR012677">
    <property type="entry name" value="Nucleotide-bd_a/b_plait_sf"/>
</dbReference>
<dbReference type="SUPFAM" id="SSF54928">
    <property type="entry name" value="RNA-binding domain, RBD"/>
    <property type="match status" value="1"/>
</dbReference>
<dbReference type="InterPro" id="IPR050441">
    <property type="entry name" value="RBM"/>
</dbReference>
<dbReference type="PANTHER" id="PTHR48034">
    <property type="entry name" value="TRANSFORMER-2 SEX-DETERMINING PROTEIN-RELATED"/>
    <property type="match status" value="1"/>
</dbReference>
<dbReference type="AlphaFoldDB" id="A0A8J9X571"/>
<accession>A0A8J9X571</accession>
<protein>
    <recommendedName>
        <fullName evidence="2">RRM domain-containing protein</fullName>
    </recommendedName>
</protein>
<dbReference type="Gene3D" id="3.30.70.330">
    <property type="match status" value="1"/>
</dbReference>
<evidence type="ECO:0000259" key="2">
    <source>
        <dbReference type="PROSITE" id="PS50102"/>
    </source>
</evidence>